<evidence type="ECO:0000313" key="1">
    <source>
        <dbReference type="EMBL" id="KAI0086183.1"/>
    </source>
</evidence>
<proteinExistence type="predicted"/>
<accession>A0ACB8TW12</accession>
<sequence>MAEPTAKNLNESRAEALSAILQTLSSNTAAEATTNDDGNKLSTDQVQKLSEKLGQILGDQAEDGEPSTRNEKVELINEEGLPIVDINEPVTATDITFRPDPDGHFDDPDLLPAWALSPAEQARRRSERERILDLLEEEERLQERQDVEAARERMQKEMEKRKEAAKTEMDNLKRARELQKKMGRALIRSVVESRDKEEKEKAELAEKDKLTTENKVPKTKKSVSFADDIDEDGRIKSNEKEENIEWGDVVPGTLRTSGKTLSERQDRQPMKLHVVERHPRCLSQTAYQPPEQDSDDESDPESTADAAEDSGSDNGFLGADNQSPNSEESDEDLPADERMSDWNGDDFDYAQHQREVALEYYNKRQAMGIEASSAMRAHTHDENEWDQPDVPLEATLASGPPKPSVSRFRAERASHAGLSQSTLASHSLGASVVPSSSVSSMKRAVRMGKLENGKLVGGDDGESEDEALASDENAREMLELLRKGEVTNIGPESFSARIIPPTPITTSAPEFIPSSPSTSEKPPSESTQPPQQAKPSKVSKFKLSLAQSEMKQPSSLCTASGDKTPTNPADRSSPKMTSPRGGTPVRTNTPSCSSQSSSSQPPRFTLPPELQAAFQNGEIPVGMPSMIVESPSFRPTSGSVSSPLSGVSPTSTIVATPTSATSSCPPVVAGVVREGSTVSTPMRETVLERRPPTIVSSRAQSDLVEAKPKLSRFKAQRS</sequence>
<gene>
    <name evidence="1" type="ORF">BDY19DRAFT_365463</name>
</gene>
<organism evidence="1 2">
    <name type="scientific">Irpex rosettiformis</name>
    <dbReference type="NCBI Taxonomy" id="378272"/>
    <lineage>
        <taxon>Eukaryota</taxon>
        <taxon>Fungi</taxon>
        <taxon>Dikarya</taxon>
        <taxon>Basidiomycota</taxon>
        <taxon>Agaricomycotina</taxon>
        <taxon>Agaricomycetes</taxon>
        <taxon>Polyporales</taxon>
        <taxon>Irpicaceae</taxon>
        <taxon>Irpex</taxon>
    </lineage>
</organism>
<reference evidence="1" key="1">
    <citation type="journal article" date="2021" name="Environ. Microbiol.">
        <title>Gene family expansions and transcriptome signatures uncover fungal adaptations to wood decay.</title>
        <authorList>
            <person name="Hage H."/>
            <person name="Miyauchi S."/>
            <person name="Viragh M."/>
            <person name="Drula E."/>
            <person name="Min B."/>
            <person name="Chaduli D."/>
            <person name="Navarro D."/>
            <person name="Favel A."/>
            <person name="Norest M."/>
            <person name="Lesage-Meessen L."/>
            <person name="Balint B."/>
            <person name="Merenyi Z."/>
            <person name="de Eugenio L."/>
            <person name="Morin E."/>
            <person name="Martinez A.T."/>
            <person name="Baldrian P."/>
            <person name="Stursova M."/>
            <person name="Martinez M.J."/>
            <person name="Novotny C."/>
            <person name="Magnuson J.K."/>
            <person name="Spatafora J.W."/>
            <person name="Maurice S."/>
            <person name="Pangilinan J."/>
            <person name="Andreopoulos W."/>
            <person name="LaButti K."/>
            <person name="Hundley H."/>
            <person name="Na H."/>
            <person name="Kuo A."/>
            <person name="Barry K."/>
            <person name="Lipzen A."/>
            <person name="Henrissat B."/>
            <person name="Riley R."/>
            <person name="Ahrendt S."/>
            <person name="Nagy L.G."/>
            <person name="Grigoriev I.V."/>
            <person name="Martin F."/>
            <person name="Rosso M.N."/>
        </authorList>
    </citation>
    <scope>NUCLEOTIDE SEQUENCE</scope>
    <source>
        <strain evidence="1">CBS 384.51</strain>
    </source>
</reference>
<evidence type="ECO:0000313" key="2">
    <source>
        <dbReference type="Proteomes" id="UP001055072"/>
    </source>
</evidence>
<comment type="caution">
    <text evidence="1">The sequence shown here is derived from an EMBL/GenBank/DDBJ whole genome shotgun (WGS) entry which is preliminary data.</text>
</comment>
<dbReference type="Proteomes" id="UP001055072">
    <property type="component" value="Unassembled WGS sequence"/>
</dbReference>
<protein>
    <submittedName>
        <fullName evidence="1">Uncharacterized protein</fullName>
    </submittedName>
</protein>
<dbReference type="EMBL" id="MU274925">
    <property type="protein sequence ID" value="KAI0086183.1"/>
    <property type="molecule type" value="Genomic_DNA"/>
</dbReference>
<name>A0ACB8TW12_9APHY</name>
<keyword evidence="2" id="KW-1185">Reference proteome</keyword>